<evidence type="ECO:0000313" key="2">
    <source>
        <dbReference type="Proteomes" id="UP000655037"/>
    </source>
</evidence>
<sequence>MFSIQVGSSTFRHFLIFGGQPFADVMDWLAPASIGICNASRNCNIERRKPFFPVPQSYEFPCAEIHCMICNNPLL</sequence>
<accession>A0AAE2R9L4</accession>
<evidence type="ECO:0000313" key="1">
    <source>
        <dbReference type="EMBL" id="MBF2714238.1"/>
    </source>
</evidence>
<protein>
    <submittedName>
        <fullName evidence="1">Uncharacterized protein</fullName>
    </submittedName>
</protein>
<proteinExistence type="predicted"/>
<dbReference type="EMBL" id="JACXXJ020000003">
    <property type="protein sequence ID" value="MBF2714238.1"/>
    <property type="molecule type" value="Genomic_DNA"/>
</dbReference>
<dbReference type="AlphaFoldDB" id="A0AAE2R9L4"/>
<comment type="caution">
    <text evidence="1">The sequence shown here is derived from an EMBL/GenBank/DDBJ whole genome shotgun (WGS) entry which is preliminary data.</text>
</comment>
<name>A0AAE2R9L4_AGRVI</name>
<reference evidence="1" key="1">
    <citation type="submission" date="2020-11" db="EMBL/GenBank/DDBJ databases">
        <title>Agrobacterium vitis strain K377 genome.</title>
        <authorList>
            <person name="Xi H."/>
        </authorList>
    </citation>
    <scope>NUCLEOTIDE SEQUENCE</scope>
    <source>
        <strain evidence="1">K377</strain>
    </source>
</reference>
<organism evidence="1 2">
    <name type="scientific">Agrobacterium vitis</name>
    <name type="common">Rhizobium vitis</name>
    <dbReference type="NCBI Taxonomy" id="373"/>
    <lineage>
        <taxon>Bacteria</taxon>
        <taxon>Pseudomonadati</taxon>
        <taxon>Pseudomonadota</taxon>
        <taxon>Alphaproteobacteria</taxon>
        <taxon>Hyphomicrobiales</taxon>
        <taxon>Rhizobiaceae</taxon>
        <taxon>Rhizobium/Agrobacterium group</taxon>
        <taxon>Agrobacterium</taxon>
    </lineage>
</organism>
<gene>
    <name evidence="1" type="ORF">IEI95_008275</name>
</gene>
<dbReference type="Proteomes" id="UP000655037">
    <property type="component" value="Unassembled WGS sequence"/>
</dbReference>